<dbReference type="AlphaFoldDB" id="A0A1M4SLA4"/>
<gene>
    <name evidence="1" type="ORF">SAMN02745190_00173</name>
</gene>
<dbReference type="Pfam" id="PF08942">
    <property type="entry name" value="DUF1919"/>
    <property type="match status" value="1"/>
</dbReference>
<name>A0A1M4SLA4_9FIRM</name>
<sequence length="302" mass="35038">MIWAQGYETVFLSEAIEIFGSLVHGCSIVGVTGENERKNIYMNGGAIPFIPLDRLNAQMADYIIVSETKMQYIEVSKKLQQKGFSADVIIRDVTICIPGFTFEKYYTLRASRLSIISLNCFGGVVCNLFGMEFLSPFINMFLSEEDFLSMLEQDPRRSLTGPLKLVRTVHEENLDIMYPVYDLNGIELNMNHYADFKEAKSKWYERIQRVNWYNLLIVMYTEDEEVLKRFDRLPFGKKVCFVPFESDLPSAFSFDRNKLGIDLPTWDVADRIANGSILVYDLWDMLLYGKKTSIENRVRRLY</sequence>
<keyword evidence="2" id="KW-1185">Reference proteome</keyword>
<dbReference type="EMBL" id="FQUG01000002">
    <property type="protein sequence ID" value="SHE32928.1"/>
    <property type="molecule type" value="Genomic_DNA"/>
</dbReference>
<evidence type="ECO:0000313" key="2">
    <source>
        <dbReference type="Proteomes" id="UP000184404"/>
    </source>
</evidence>
<evidence type="ECO:0000313" key="1">
    <source>
        <dbReference type="EMBL" id="SHE32928.1"/>
    </source>
</evidence>
<dbReference type="STRING" id="1123243.SAMN02745190_00173"/>
<dbReference type="InterPro" id="IPR015037">
    <property type="entry name" value="DUF1919"/>
</dbReference>
<dbReference type="InterPro" id="IPR037226">
    <property type="entry name" value="CAC2185-like_sf"/>
</dbReference>
<dbReference type="RefSeq" id="WP_072934298.1">
    <property type="nucleotide sequence ID" value="NZ_FQUG01000002.1"/>
</dbReference>
<reference evidence="1 2" key="1">
    <citation type="submission" date="2016-11" db="EMBL/GenBank/DDBJ databases">
        <authorList>
            <person name="Jaros S."/>
            <person name="Januszkiewicz K."/>
            <person name="Wedrychowicz H."/>
        </authorList>
    </citation>
    <scope>NUCLEOTIDE SEQUENCE [LARGE SCALE GENOMIC DNA]</scope>
    <source>
        <strain evidence="1 2">DSM 10502</strain>
    </source>
</reference>
<protein>
    <submittedName>
        <fullName evidence="1">Uncharacterized protein</fullName>
    </submittedName>
</protein>
<organism evidence="1 2">
    <name type="scientific">Schwartzia succinivorans DSM 10502</name>
    <dbReference type="NCBI Taxonomy" id="1123243"/>
    <lineage>
        <taxon>Bacteria</taxon>
        <taxon>Bacillati</taxon>
        <taxon>Bacillota</taxon>
        <taxon>Negativicutes</taxon>
        <taxon>Selenomonadales</taxon>
        <taxon>Selenomonadaceae</taxon>
        <taxon>Schwartzia</taxon>
    </lineage>
</organism>
<dbReference type="OrthoDB" id="6636518at2"/>
<accession>A0A1M4SLA4</accession>
<dbReference type="SUPFAM" id="SSF142795">
    <property type="entry name" value="CAC2185-like"/>
    <property type="match status" value="1"/>
</dbReference>
<proteinExistence type="predicted"/>
<dbReference type="Proteomes" id="UP000184404">
    <property type="component" value="Unassembled WGS sequence"/>
</dbReference>